<dbReference type="PROSITE" id="PS51077">
    <property type="entry name" value="HTH_ICLR"/>
    <property type="match status" value="1"/>
</dbReference>
<keyword evidence="2" id="KW-0238">DNA-binding</keyword>
<dbReference type="InterPro" id="IPR036388">
    <property type="entry name" value="WH-like_DNA-bd_sf"/>
</dbReference>
<evidence type="ECO:0000256" key="2">
    <source>
        <dbReference type="ARBA" id="ARBA00023125"/>
    </source>
</evidence>
<evidence type="ECO:0000313" key="7">
    <source>
        <dbReference type="Proteomes" id="UP001238163"/>
    </source>
</evidence>
<comment type="caution">
    <text evidence="6">The sequence shown here is derived from an EMBL/GenBank/DDBJ whole genome shotgun (WGS) entry which is preliminary data.</text>
</comment>
<dbReference type="RefSeq" id="WP_307264121.1">
    <property type="nucleotide sequence ID" value="NZ_JAUSVL010000001.1"/>
</dbReference>
<feature type="domain" description="HTH iclR-type" evidence="4">
    <location>
        <begin position="6"/>
        <end position="69"/>
    </location>
</feature>
<dbReference type="InterPro" id="IPR029016">
    <property type="entry name" value="GAF-like_dom_sf"/>
</dbReference>
<dbReference type="InterPro" id="IPR036390">
    <property type="entry name" value="WH_DNA-bd_sf"/>
</dbReference>
<keyword evidence="1" id="KW-0805">Transcription regulation</keyword>
<dbReference type="GO" id="GO:0045892">
    <property type="term" value="P:negative regulation of DNA-templated transcription"/>
    <property type="evidence" value="ECO:0007669"/>
    <property type="project" value="TreeGrafter"/>
</dbReference>
<proteinExistence type="predicted"/>
<evidence type="ECO:0000259" key="4">
    <source>
        <dbReference type="PROSITE" id="PS51077"/>
    </source>
</evidence>
<accession>A0AAE3VIW9</accession>
<dbReference type="Gene3D" id="1.10.10.10">
    <property type="entry name" value="Winged helix-like DNA-binding domain superfamily/Winged helix DNA-binding domain"/>
    <property type="match status" value="1"/>
</dbReference>
<dbReference type="GO" id="GO:0003677">
    <property type="term" value="F:DNA binding"/>
    <property type="evidence" value="ECO:0007669"/>
    <property type="project" value="UniProtKB-KW"/>
</dbReference>
<organism evidence="6 7">
    <name type="scientific">Oligosphaera ethanolica</name>
    <dbReference type="NCBI Taxonomy" id="760260"/>
    <lineage>
        <taxon>Bacteria</taxon>
        <taxon>Pseudomonadati</taxon>
        <taxon>Lentisphaerota</taxon>
        <taxon>Oligosphaeria</taxon>
        <taxon>Oligosphaerales</taxon>
        <taxon>Oligosphaeraceae</taxon>
        <taxon>Oligosphaera</taxon>
    </lineage>
</organism>
<reference evidence="6" key="1">
    <citation type="submission" date="2023-07" db="EMBL/GenBank/DDBJ databases">
        <title>Genomic Encyclopedia of Type Strains, Phase IV (KMG-IV): sequencing the most valuable type-strain genomes for metagenomic binning, comparative biology and taxonomic classification.</title>
        <authorList>
            <person name="Goeker M."/>
        </authorList>
    </citation>
    <scope>NUCLEOTIDE SEQUENCE</scope>
    <source>
        <strain evidence="6">DSM 24202</strain>
    </source>
</reference>
<keyword evidence="7" id="KW-1185">Reference proteome</keyword>
<evidence type="ECO:0000259" key="5">
    <source>
        <dbReference type="PROSITE" id="PS51078"/>
    </source>
</evidence>
<dbReference type="Pfam" id="PF01614">
    <property type="entry name" value="IclR_C"/>
    <property type="match status" value="1"/>
</dbReference>
<dbReference type="EMBL" id="JAUSVL010000001">
    <property type="protein sequence ID" value="MDQ0291392.1"/>
    <property type="molecule type" value="Genomic_DNA"/>
</dbReference>
<dbReference type="PANTHER" id="PTHR30136">
    <property type="entry name" value="HELIX-TURN-HELIX TRANSCRIPTIONAL REGULATOR, ICLR FAMILY"/>
    <property type="match status" value="1"/>
</dbReference>
<evidence type="ECO:0000256" key="1">
    <source>
        <dbReference type="ARBA" id="ARBA00023015"/>
    </source>
</evidence>
<name>A0AAE3VIW9_9BACT</name>
<dbReference type="Gene3D" id="3.30.450.40">
    <property type="match status" value="1"/>
</dbReference>
<dbReference type="GO" id="GO:0003700">
    <property type="term" value="F:DNA-binding transcription factor activity"/>
    <property type="evidence" value="ECO:0007669"/>
    <property type="project" value="TreeGrafter"/>
</dbReference>
<dbReference type="Proteomes" id="UP001238163">
    <property type="component" value="Unassembled WGS sequence"/>
</dbReference>
<evidence type="ECO:0000256" key="3">
    <source>
        <dbReference type="ARBA" id="ARBA00023163"/>
    </source>
</evidence>
<dbReference type="InterPro" id="IPR005471">
    <property type="entry name" value="Tscrpt_reg_IclR_N"/>
</dbReference>
<evidence type="ECO:0000313" key="6">
    <source>
        <dbReference type="EMBL" id="MDQ0291392.1"/>
    </source>
</evidence>
<protein>
    <submittedName>
        <fullName evidence="6">IclR family acetate operon transcriptional repressor</fullName>
    </submittedName>
</protein>
<sequence length="246" mass="26458">MAEVLVRSVKKALDALDVIVEGAVSGEGVGLSDIAAVLDEKMPTLRNILKTMEHCEYVARDGRRYVPGAKCSDIYRSAQSRKLLATLDPQLRALAAKIGESLVLCTFIHGQRVLLGRYPGSNPVSVNIGVAEYKTEYSLVTTRIMLAQATPTELDLFRQRHGEPGQEWPDACRGHLDSALANLRSAGFAVEKNSSFCAFAVALQDANGALLGAAGAYAPTFRMTAQSEEQLVAALKQLAATTHKTL</sequence>
<dbReference type="PROSITE" id="PS51078">
    <property type="entry name" value="ICLR_ED"/>
    <property type="match status" value="1"/>
</dbReference>
<dbReference type="SUPFAM" id="SSF55781">
    <property type="entry name" value="GAF domain-like"/>
    <property type="match status" value="1"/>
</dbReference>
<feature type="domain" description="IclR-ED" evidence="5">
    <location>
        <begin position="70"/>
        <end position="246"/>
    </location>
</feature>
<dbReference type="InterPro" id="IPR014757">
    <property type="entry name" value="Tscrpt_reg_IclR_C"/>
</dbReference>
<dbReference type="InterPro" id="IPR050707">
    <property type="entry name" value="HTH_MetabolicPath_Reg"/>
</dbReference>
<dbReference type="PANTHER" id="PTHR30136:SF35">
    <property type="entry name" value="HTH-TYPE TRANSCRIPTIONAL REGULATOR RV1719"/>
    <property type="match status" value="1"/>
</dbReference>
<dbReference type="AlphaFoldDB" id="A0AAE3VIW9"/>
<dbReference type="SMART" id="SM00346">
    <property type="entry name" value="HTH_ICLR"/>
    <property type="match status" value="1"/>
</dbReference>
<dbReference type="SUPFAM" id="SSF46785">
    <property type="entry name" value="Winged helix' DNA-binding domain"/>
    <property type="match status" value="1"/>
</dbReference>
<keyword evidence="3" id="KW-0804">Transcription</keyword>
<gene>
    <name evidence="6" type="ORF">J3R75_003499</name>
</gene>